<keyword evidence="4 6" id="KW-0479">Metal-binding</keyword>
<dbReference type="InterPro" id="IPR039396">
    <property type="entry name" value="Deltex_C"/>
</dbReference>
<comment type="similarity">
    <text evidence="6">Belongs to the Deltex family.</text>
</comment>
<dbReference type="GO" id="GO:0061630">
    <property type="term" value="F:ubiquitin protein ligase activity"/>
    <property type="evidence" value="ECO:0007669"/>
    <property type="project" value="UniProtKB-UniRule"/>
</dbReference>
<dbReference type="AlphaFoldDB" id="A0A9D4D8T3"/>
<reference evidence="8" key="2">
    <citation type="submission" date="2020-11" db="EMBL/GenBank/DDBJ databases">
        <authorList>
            <person name="McCartney M.A."/>
            <person name="Auch B."/>
            <person name="Kono T."/>
            <person name="Mallez S."/>
            <person name="Becker A."/>
            <person name="Gohl D.M."/>
            <person name="Silverstein K.A.T."/>
            <person name="Koren S."/>
            <person name="Bechman K.B."/>
            <person name="Herman A."/>
            <person name="Abrahante J.E."/>
            <person name="Garbe J."/>
        </authorList>
    </citation>
    <scope>NUCLEOTIDE SEQUENCE</scope>
    <source>
        <strain evidence="8">Duluth1</strain>
        <tissue evidence="8">Whole animal</tissue>
    </source>
</reference>
<dbReference type="GO" id="GO:0005737">
    <property type="term" value="C:cytoplasm"/>
    <property type="evidence" value="ECO:0007669"/>
    <property type="project" value="UniProtKB-SubCell"/>
</dbReference>
<sequence>MATASDVCGFCFKEPVFGFCENCNISLGVSCFSNHTKIHLFTSHIVFPLDNSDNETCLSVPIEKDIHEQKCQKHETDPQSIYCGRHDATICGRCILADHMTCKDEIVDLHITKFDEQKANSLLVSLNEIKGEIKDLQVHVDRNVKLNDECRASSIDAIKDFRKKIDLRLNQLQFEAEQSTERKHKENMNSLVELAKICKDVSLRIQMRGEKIEELSKKKQERHLFVYSKKLAIEIDEIRTAIKQSNNKNHVTKFTFKEHPTLENILQKTIIEIGTLQEACDGSEELVDDTHASLTRTPEHADESCARKITQPKNFASGNQPPGKMTVELYFGIVRIEYEFLNGQQSDGKMYKALTQKLRLPNSVNGRNVCRMLKLAFQRKLLFTINSDGAIVYNGIKPRSSDYVMKEFECTRVTTQLKDKGITMADIDTNDDFMGTVIVD</sequence>
<evidence type="ECO:0000256" key="3">
    <source>
        <dbReference type="ARBA" id="ARBA00022679"/>
    </source>
</evidence>
<dbReference type="Gene3D" id="3.30.390.130">
    <property type="match status" value="1"/>
</dbReference>
<name>A0A9D4D8T3_DREPO</name>
<comment type="catalytic activity">
    <reaction evidence="1 6">
        <text>S-ubiquitinyl-[E2 ubiquitin-conjugating enzyme]-L-cysteine + [acceptor protein]-L-lysine = [E2 ubiquitin-conjugating enzyme]-L-cysteine + N(6)-ubiquitinyl-[acceptor protein]-L-lysine.</text>
        <dbReference type="EC" id="2.3.2.27"/>
    </reaction>
</comment>
<dbReference type="GO" id="GO:0008270">
    <property type="term" value="F:zinc ion binding"/>
    <property type="evidence" value="ECO:0007669"/>
    <property type="project" value="UniProtKB-KW"/>
</dbReference>
<comment type="caution">
    <text evidence="8">The sequence shown here is derived from an EMBL/GenBank/DDBJ whole genome shotgun (WGS) entry which is preliminary data.</text>
</comment>
<dbReference type="InterPro" id="IPR039398">
    <property type="entry name" value="Deltex_fam"/>
</dbReference>
<dbReference type="InterPro" id="IPR039399">
    <property type="entry name" value="Deltex_C_sf"/>
</dbReference>
<evidence type="ECO:0000256" key="6">
    <source>
        <dbReference type="RuleBase" id="RU367105"/>
    </source>
</evidence>
<evidence type="ECO:0000259" key="7">
    <source>
        <dbReference type="PROSITE" id="PS50119"/>
    </source>
</evidence>
<dbReference type="SMART" id="SM00336">
    <property type="entry name" value="BBOX"/>
    <property type="match status" value="2"/>
</dbReference>
<keyword evidence="6" id="KW-0963">Cytoplasm</keyword>
<gene>
    <name evidence="8" type="ORF">DPMN_046934</name>
</gene>
<evidence type="ECO:0000256" key="1">
    <source>
        <dbReference type="ARBA" id="ARBA00000900"/>
    </source>
</evidence>
<evidence type="ECO:0000256" key="5">
    <source>
        <dbReference type="PROSITE-ProRule" id="PRU00024"/>
    </source>
</evidence>
<proteinExistence type="inferred from homology"/>
<dbReference type="InterPro" id="IPR000315">
    <property type="entry name" value="Znf_B-box"/>
</dbReference>
<evidence type="ECO:0000256" key="2">
    <source>
        <dbReference type="ARBA" id="ARBA00004906"/>
    </source>
</evidence>
<dbReference type="PANTHER" id="PTHR12622">
    <property type="entry name" value="DELTEX-RELATED"/>
    <property type="match status" value="1"/>
</dbReference>
<dbReference type="PROSITE" id="PS50119">
    <property type="entry name" value="ZF_BBOX"/>
    <property type="match status" value="1"/>
</dbReference>
<comment type="pathway">
    <text evidence="2 6">Protein modification; protein ubiquitination.</text>
</comment>
<keyword evidence="9" id="KW-1185">Reference proteome</keyword>
<comment type="subcellular location">
    <subcellularLocation>
        <location evidence="6">Cytoplasm</location>
    </subcellularLocation>
</comment>
<keyword evidence="3 6" id="KW-0808">Transferase</keyword>
<dbReference type="OrthoDB" id="527344at2759"/>
<protein>
    <recommendedName>
        <fullName evidence="6">E3 ubiquitin-protein ligase</fullName>
        <ecNumber evidence="6">2.3.2.27</ecNumber>
    </recommendedName>
</protein>
<organism evidence="8 9">
    <name type="scientific">Dreissena polymorpha</name>
    <name type="common">Zebra mussel</name>
    <name type="synonym">Mytilus polymorpha</name>
    <dbReference type="NCBI Taxonomy" id="45954"/>
    <lineage>
        <taxon>Eukaryota</taxon>
        <taxon>Metazoa</taxon>
        <taxon>Spiralia</taxon>
        <taxon>Lophotrochozoa</taxon>
        <taxon>Mollusca</taxon>
        <taxon>Bivalvia</taxon>
        <taxon>Autobranchia</taxon>
        <taxon>Heteroconchia</taxon>
        <taxon>Euheterodonta</taxon>
        <taxon>Imparidentia</taxon>
        <taxon>Neoheterodontei</taxon>
        <taxon>Myida</taxon>
        <taxon>Dreissenoidea</taxon>
        <taxon>Dreissenidae</taxon>
        <taxon>Dreissena</taxon>
    </lineage>
</organism>
<accession>A0A9D4D8T3</accession>
<dbReference type="SUPFAM" id="SSF57845">
    <property type="entry name" value="B-box zinc-binding domain"/>
    <property type="match status" value="1"/>
</dbReference>
<dbReference type="EMBL" id="JAIWYP010000011">
    <property type="protein sequence ID" value="KAH3740234.1"/>
    <property type="molecule type" value="Genomic_DNA"/>
</dbReference>
<keyword evidence="5 6" id="KW-0863">Zinc-finger</keyword>
<evidence type="ECO:0000313" key="8">
    <source>
        <dbReference type="EMBL" id="KAH3740234.1"/>
    </source>
</evidence>
<feature type="domain" description="B box-type" evidence="7">
    <location>
        <begin position="66"/>
        <end position="109"/>
    </location>
</feature>
<dbReference type="EC" id="2.3.2.27" evidence="6"/>
<reference evidence="8" key="1">
    <citation type="journal article" date="2019" name="bioRxiv">
        <title>The Genome of the Zebra Mussel, Dreissena polymorpha: A Resource for Invasive Species Research.</title>
        <authorList>
            <person name="McCartney M.A."/>
            <person name="Auch B."/>
            <person name="Kono T."/>
            <person name="Mallez S."/>
            <person name="Zhang Y."/>
            <person name="Obille A."/>
            <person name="Becker A."/>
            <person name="Abrahante J.E."/>
            <person name="Garbe J."/>
            <person name="Badalamenti J.P."/>
            <person name="Herman A."/>
            <person name="Mangelson H."/>
            <person name="Liachko I."/>
            <person name="Sullivan S."/>
            <person name="Sone E.D."/>
            <person name="Koren S."/>
            <person name="Silverstein K.A.T."/>
            <person name="Beckman K.B."/>
            <person name="Gohl D.M."/>
        </authorList>
    </citation>
    <scope>NUCLEOTIDE SEQUENCE</scope>
    <source>
        <strain evidence="8">Duluth1</strain>
        <tissue evidence="8">Whole animal</tissue>
    </source>
</reference>
<evidence type="ECO:0000313" key="9">
    <source>
        <dbReference type="Proteomes" id="UP000828390"/>
    </source>
</evidence>
<dbReference type="GO" id="GO:0016567">
    <property type="term" value="P:protein ubiquitination"/>
    <property type="evidence" value="ECO:0007669"/>
    <property type="project" value="UniProtKB-UniRule"/>
</dbReference>
<dbReference type="Gene3D" id="3.30.160.60">
    <property type="entry name" value="Classic Zinc Finger"/>
    <property type="match status" value="1"/>
</dbReference>
<evidence type="ECO:0000256" key="4">
    <source>
        <dbReference type="ARBA" id="ARBA00022723"/>
    </source>
</evidence>
<dbReference type="Proteomes" id="UP000828390">
    <property type="component" value="Unassembled WGS sequence"/>
</dbReference>
<dbReference type="GO" id="GO:0007219">
    <property type="term" value="P:Notch signaling pathway"/>
    <property type="evidence" value="ECO:0007669"/>
    <property type="project" value="InterPro"/>
</dbReference>
<dbReference type="Pfam" id="PF18102">
    <property type="entry name" value="DTC"/>
    <property type="match status" value="1"/>
</dbReference>
<keyword evidence="6" id="KW-0862">Zinc</keyword>